<organism evidence="3">
    <name type="scientific">Coccidioides posadasii (strain RMSCC 757 / Silveira)</name>
    <name type="common">Valley fever fungus</name>
    <dbReference type="NCBI Taxonomy" id="443226"/>
    <lineage>
        <taxon>Eukaryota</taxon>
        <taxon>Fungi</taxon>
        <taxon>Dikarya</taxon>
        <taxon>Ascomycota</taxon>
        <taxon>Pezizomycotina</taxon>
        <taxon>Eurotiomycetes</taxon>
        <taxon>Eurotiomycetidae</taxon>
        <taxon>Onygenales</taxon>
        <taxon>Onygenaceae</taxon>
        <taxon>Coccidioides</taxon>
    </lineage>
</organism>
<proteinExistence type="predicted"/>
<evidence type="ECO:0000256" key="1">
    <source>
        <dbReference type="SAM" id="MobiDB-lite"/>
    </source>
</evidence>
<feature type="region of interest" description="Disordered" evidence="1">
    <location>
        <begin position="1"/>
        <end position="23"/>
    </location>
</feature>
<protein>
    <submittedName>
        <fullName evidence="2">Predicted protein</fullName>
    </submittedName>
</protein>
<accession>E9CV51</accession>
<gene>
    <name evidence="2" type="ORF">CPSG_02207</name>
</gene>
<dbReference type="VEuPathDB" id="FungiDB:D8B26_002144"/>
<dbReference type="HOGENOM" id="CLU_1390101_0_0_1"/>
<keyword evidence="3" id="KW-1185">Reference proteome</keyword>
<feature type="region of interest" description="Disordered" evidence="1">
    <location>
        <begin position="106"/>
        <end position="130"/>
    </location>
</feature>
<name>E9CV51_COCPS</name>
<dbReference type="VEuPathDB" id="FungiDB:CPSG_02207"/>
<sequence>MSSVQTRTSSPPEQPVSVCPLGSSSRRQKLVGLVRPSPHPPFSFHGCWPSSPDSTLSLPAAASPPLYRESLGDASMACNFTWSSLDPFRNSSILVTLTINEEKFSPQPFAAPGSQETTSRQSIAEPRFWDDQPNRPSTSLDVHSLVFITSLTVSCKCAVSVFPFKPASVKPGRKSFLFLVQSFPPFLTPSPPPSWH</sequence>
<reference evidence="3" key="1">
    <citation type="journal article" date="2010" name="Genome Res.">
        <title>Population genomic sequencing of Coccidioides fungi reveals recent hybridization and transposon control.</title>
        <authorList>
            <person name="Neafsey D.E."/>
            <person name="Barker B.M."/>
            <person name="Sharpton T.J."/>
            <person name="Stajich J.E."/>
            <person name="Park D.J."/>
            <person name="Whiston E."/>
            <person name="Hung C.-Y."/>
            <person name="McMahan C."/>
            <person name="White J."/>
            <person name="Sykes S."/>
            <person name="Heiman D."/>
            <person name="Young S."/>
            <person name="Zeng Q."/>
            <person name="Abouelleil A."/>
            <person name="Aftuck L."/>
            <person name="Bessette D."/>
            <person name="Brown A."/>
            <person name="FitzGerald M."/>
            <person name="Lui A."/>
            <person name="Macdonald J.P."/>
            <person name="Priest M."/>
            <person name="Orbach M.J."/>
            <person name="Galgiani J.N."/>
            <person name="Kirkland T.N."/>
            <person name="Cole G.T."/>
            <person name="Birren B.W."/>
            <person name="Henn M.R."/>
            <person name="Taylor J.W."/>
            <person name="Rounsley S.D."/>
        </authorList>
    </citation>
    <scope>NUCLEOTIDE SEQUENCE [LARGE SCALE GENOMIC DNA]</scope>
    <source>
        <strain evidence="3">RMSCC 757 / Silveira</strain>
    </source>
</reference>
<dbReference type="EMBL" id="GL636487">
    <property type="protein sequence ID" value="EFW22050.1"/>
    <property type="molecule type" value="Genomic_DNA"/>
</dbReference>
<evidence type="ECO:0000313" key="2">
    <source>
        <dbReference type="EMBL" id="EFW22050.1"/>
    </source>
</evidence>
<evidence type="ECO:0000313" key="3">
    <source>
        <dbReference type="Proteomes" id="UP000002497"/>
    </source>
</evidence>
<feature type="compositionally biased region" description="Polar residues" evidence="1">
    <location>
        <begin position="1"/>
        <end position="11"/>
    </location>
</feature>
<reference evidence="3" key="2">
    <citation type="submission" date="2010-03" db="EMBL/GenBank/DDBJ databases">
        <title>The genome sequence of Coccidioides posadasii strain Silveira.</title>
        <authorList>
            <consortium name="The Broad Institute Genome Sequencing Center for Infectious Disease"/>
            <person name="Neafsey D."/>
            <person name="Orbach M."/>
            <person name="Henn M.R."/>
            <person name="Cole G.T."/>
            <person name="Galgiani J."/>
            <person name="Gardner M.J."/>
            <person name="Kirkland T.N."/>
            <person name="Taylor J.W."/>
            <person name="Young S.K."/>
            <person name="Zeng Q."/>
            <person name="Koehrsen M."/>
            <person name="Alvarado L."/>
            <person name="Berlin A."/>
            <person name="Borenstein D."/>
            <person name="Chapman S.B."/>
            <person name="Chen Z."/>
            <person name="Engels R."/>
            <person name="Freedman E."/>
            <person name="Gellesch M."/>
            <person name="Goldberg J."/>
            <person name="Griggs A."/>
            <person name="Gujja S."/>
            <person name="Heilman E."/>
            <person name="Heiman D."/>
            <person name="Howarth C."/>
            <person name="Jen D."/>
            <person name="Larson L."/>
            <person name="Mehta T."/>
            <person name="Neiman D."/>
            <person name="Park D."/>
            <person name="Pearson M."/>
            <person name="Richards J."/>
            <person name="Roberts A."/>
            <person name="Saif S."/>
            <person name="Shea T."/>
            <person name="Shenoy N."/>
            <person name="Sisk P."/>
            <person name="Stolte C."/>
            <person name="Sykes S."/>
            <person name="Walk T."/>
            <person name="White J."/>
            <person name="Yandava C."/>
            <person name="Haas B."/>
            <person name="Nusbaum C."/>
            <person name="Birren B."/>
        </authorList>
    </citation>
    <scope>NUCLEOTIDE SEQUENCE [LARGE SCALE GENOMIC DNA]</scope>
    <source>
        <strain evidence="3">RMSCC 757 / Silveira</strain>
    </source>
</reference>
<dbReference type="AlphaFoldDB" id="E9CV51"/>
<dbReference type="Proteomes" id="UP000002497">
    <property type="component" value="Unassembled WGS sequence"/>
</dbReference>